<comment type="subunit">
    <text evidence="10">Probably interacts with PlsX.</text>
</comment>
<comment type="caution">
    <text evidence="11">The sequence shown here is derived from an EMBL/GenBank/DDBJ whole genome shotgun (WGS) entry which is preliminary data.</text>
</comment>
<keyword evidence="8 10" id="KW-0594">Phospholipid biosynthesis</keyword>
<dbReference type="EMBL" id="JACNLL010000027">
    <property type="protein sequence ID" value="MBC8198926.1"/>
    <property type="molecule type" value="Genomic_DNA"/>
</dbReference>
<sequence length="200" mass="21249">MFTFFGLSVFAYLFGSIPCGLILTKKFASIDIRQKGSKNIGAANVRRVAGTMLGAFTLAGDLLKGALPVCLVIYAIAGTDKLIGEIYLSIVALSAFLGHLYPVYMKFKEGGKGVTTAAGCFIIISPIACIVAILTFIVLIFLSRRVSAGSLSGAAVLPVAVWVTSHSIPLTACALITTIFIFFRHKDNIKRLLSGTEPVI</sequence>
<dbReference type="AlphaFoldDB" id="A0A8J6N595"/>
<evidence type="ECO:0000256" key="7">
    <source>
        <dbReference type="ARBA" id="ARBA00023136"/>
    </source>
</evidence>
<evidence type="ECO:0000256" key="8">
    <source>
        <dbReference type="ARBA" id="ARBA00023209"/>
    </source>
</evidence>
<evidence type="ECO:0000256" key="5">
    <source>
        <dbReference type="ARBA" id="ARBA00022989"/>
    </source>
</evidence>
<accession>A0A8J6N595</accession>
<dbReference type="SMART" id="SM01207">
    <property type="entry name" value="G3P_acyltransf"/>
    <property type="match status" value="1"/>
</dbReference>
<evidence type="ECO:0000256" key="10">
    <source>
        <dbReference type="HAMAP-Rule" id="MF_01043"/>
    </source>
</evidence>
<comment type="pathway">
    <text evidence="10">Lipid metabolism; phospholipid metabolism.</text>
</comment>
<evidence type="ECO:0000256" key="3">
    <source>
        <dbReference type="ARBA" id="ARBA00022679"/>
    </source>
</evidence>
<dbReference type="PANTHER" id="PTHR30309:SF0">
    <property type="entry name" value="GLYCEROL-3-PHOSPHATE ACYLTRANSFERASE-RELATED"/>
    <property type="match status" value="1"/>
</dbReference>
<protein>
    <recommendedName>
        <fullName evidence="10">Glycerol-3-phosphate acyltransferase</fullName>
    </recommendedName>
    <alternativeName>
        <fullName evidence="10">Acyl-PO4 G3P acyltransferase</fullName>
    </alternativeName>
    <alternativeName>
        <fullName evidence="10">Acyl-phosphate--glycerol-3-phosphate acyltransferase</fullName>
    </alternativeName>
    <alternativeName>
        <fullName evidence="10">G3P acyltransferase</fullName>
        <shortName evidence="10">GPAT</shortName>
        <ecNumber evidence="10">2.3.1.275</ecNumber>
    </alternativeName>
    <alternativeName>
        <fullName evidence="10">Lysophosphatidic acid synthase</fullName>
        <shortName evidence="10">LPA synthase</shortName>
    </alternativeName>
</protein>
<dbReference type="InterPro" id="IPR003811">
    <property type="entry name" value="G3P_acylTferase_PlsY"/>
</dbReference>
<reference evidence="11 12" key="1">
    <citation type="submission" date="2020-08" db="EMBL/GenBank/DDBJ databases">
        <title>Bridging the membrane lipid divide: bacteria of the FCB group superphylum have the potential to synthesize archaeal ether lipids.</title>
        <authorList>
            <person name="Villanueva L."/>
            <person name="Von Meijenfeldt F.A.B."/>
            <person name="Westbye A.B."/>
            <person name="Yadav S."/>
            <person name="Hopmans E.C."/>
            <person name="Dutilh B.E."/>
            <person name="Sinninghe Damste J.S."/>
        </authorList>
    </citation>
    <scope>NUCLEOTIDE SEQUENCE [LARGE SCALE GENOMIC DNA]</scope>
    <source>
        <strain evidence="11">NIOZ-UU82</strain>
    </source>
</reference>
<dbReference type="GO" id="GO:0008654">
    <property type="term" value="P:phospholipid biosynthetic process"/>
    <property type="evidence" value="ECO:0007669"/>
    <property type="project" value="UniProtKB-UniRule"/>
</dbReference>
<feature type="transmembrane region" description="Helical" evidence="10">
    <location>
        <begin position="116"/>
        <end position="142"/>
    </location>
</feature>
<evidence type="ECO:0000256" key="4">
    <source>
        <dbReference type="ARBA" id="ARBA00022692"/>
    </source>
</evidence>
<comment type="subcellular location">
    <subcellularLocation>
        <location evidence="10">Cell membrane</location>
        <topology evidence="10">Multi-pass membrane protein</topology>
    </subcellularLocation>
</comment>
<dbReference type="GO" id="GO:0005886">
    <property type="term" value="C:plasma membrane"/>
    <property type="evidence" value="ECO:0007669"/>
    <property type="project" value="UniProtKB-SubCell"/>
</dbReference>
<name>A0A8J6N595_9BACT</name>
<evidence type="ECO:0000256" key="1">
    <source>
        <dbReference type="ARBA" id="ARBA00022475"/>
    </source>
</evidence>
<proteinExistence type="inferred from homology"/>
<keyword evidence="2 10" id="KW-0444">Lipid biosynthesis</keyword>
<keyword evidence="11" id="KW-0012">Acyltransferase</keyword>
<dbReference type="GO" id="GO:0043772">
    <property type="term" value="F:acyl-phosphate glycerol-3-phosphate acyltransferase activity"/>
    <property type="evidence" value="ECO:0007669"/>
    <property type="project" value="UniProtKB-UniRule"/>
</dbReference>
<evidence type="ECO:0000256" key="6">
    <source>
        <dbReference type="ARBA" id="ARBA00023098"/>
    </source>
</evidence>
<dbReference type="Pfam" id="PF02660">
    <property type="entry name" value="G3P_acyltransf"/>
    <property type="match status" value="1"/>
</dbReference>
<evidence type="ECO:0000313" key="11">
    <source>
        <dbReference type="EMBL" id="MBC8198926.1"/>
    </source>
</evidence>
<dbReference type="NCBIfam" id="TIGR00023">
    <property type="entry name" value="glycerol-3-phosphate 1-O-acyltransferase PlsY"/>
    <property type="match status" value="1"/>
</dbReference>
<dbReference type="EC" id="2.3.1.275" evidence="10"/>
<evidence type="ECO:0000313" key="12">
    <source>
        <dbReference type="Proteomes" id="UP000603545"/>
    </source>
</evidence>
<keyword evidence="5 10" id="KW-1133">Transmembrane helix</keyword>
<gene>
    <name evidence="10 11" type="primary">plsY</name>
    <name evidence="11" type="ORF">H8E80_02600</name>
</gene>
<keyword evidence="9 10" id="KW-1208">Phospholipid metabolism</keyword>
<keyword evidence="3 10" id="KW-0808">Transferase</keyword>
<comment type="function">
    <text evidence="10">Catalyzes the transfer of an acyl group from acyl-phosphate (acyl-PO(4)) to glycerol-3-phosphate (G3P) to form lysophosphatidic acid (LPA). This enzyme utilizes acyl-phosphate as fatty acyl donor, but not acyl-CoA or acyl-ACP.</text>
</comment>
<keyword evidence="7 10" id="KW-0472">Membrane</keyword>
<dbReference type="PANTHER" id="PTHR30309">
    <property type="entry name" value="INNER MEMBRANE PROTEIN YGIH"/>
    <property type="match status" value="1"/>
</dbReference>
<feature type="transmembrane region" description="Helical" evidence="10">
    <location>
        <begin position="86"/>
        <end position="104"/>
    </location>
</feature>
<feature type="transmembrane region" description="Helical" evidence="10">
    <location>
        <begin position="48"/>
        <end position="74"/>
    </location>
</feature>
<comment type="similarity">
    <text evidence="10">Belongs to the PlsY family.</text>
</comment>
<organism evidence="11 12">
    <name type="scientific">Candidatus Desulfaltia bathyphila</name>
    <dbReference type="NCBI Taxonomy" id="2841697"/>
    <lineage>
        <taxon>Bacteria</taxon>
        <taxon>Pseudomonadati</taxon>
        <taxon>Thermodesulfobacteriota</taxon>
        <taxon>Desulfobacteria</taxon>
        <taxon>Desulfobacterales</taxon>
        <taxon>Desulfobacterales incertae sedis</taxon>
        <taxon>Candidatus Desulfaltia</taxon>
    </lineage>
</organism>
<dbReference type="HAMAP" id="MF_01043">
    <property type="entry name" value="PlsY"/>
    <property type="match status" value="1"/>
</dbReference>
<feature type="transmembrane region" description="Helical" evidence="10">
    <location>
        <begin position="162"/>
        <end position="183"/>
    </location>
</feature>
<dbReference type="Proteomes" id="UP000603545">
    <property type="component" value="Unassembled WGS sequence"/>
</dbReference>
<keyword evidence="1 10" id="KW-1003">Cell membrane</keyword>
<feature type="transmembrane region" description="Helical" evidence="10">
    <location>
        <begin position="6"/>
        <end position="28"/>
    </location>
</feature>
<comment type="catalytic activity">
    <reaction evidence="10">
        <text>an acyl phosphate + sn-glycerol 3-phosphate = a 1-acyl-sn-glycero-3-phosphate + phosphate</text>
        <dbReference type="Rhea" id="RHEA:34075"/>
        <dbReference type="ChEBI" id="CHEBI:43474"/>
        <dbReference type="ChEBI" id="CHEBI:57597"/>
        <dbReference type="ChEBI" id="CHEBI:57970"/>
        <dbReference type="ChEBI" id="CHEBI:59918"/>
        <dbReference type="EC" id="2.3.1.275"/>
    </reaction>
</comment>
<evidence type="ECO:0000256" key="9">
    <source>
        <dbReference type="ARBA" id="ARBA00023264"/>
    </source>
</evidence>
<evidence type="ECO:0000256" key="2">
    <source>
        <dbReference type="ARBA" id="ARBA00022516"/>
    </source>
</evidence>
<dbReference type="UniPathway" id="UPA00085"/>
<keyword evidence="4 10" id="KW-0812">Transmembrane</keyword>
<keyword evidence="6 10" id="KW-0443">Lipid metabolism</keyword>